<dbReference type="STRING" id="186116.SAMN05192569_105317"/>
<keyword evidence="2" id="KW-1185">Reference proteome</keyword>
<evidence type="ECO:0000313" key="2">
    <source>
        <dbReference type="Proteomes" id="UP000198650"/>
    </source>
</evidence>
<dbReference type="EMBL" id="FOJS01000053">
    <property type="protein sequence ID" value="SFA54622.1"/>
    <property type="molecule type" value="Genomic_DNA"/>
</dbReference>
<reference evidence="2" key="1">
    <citation type="submission" date="2016-10" db="EMBL/GenBank/DDBJ databases">
        <authorList>
            <person name="Varghese N."/>
            <person name="Submissions S."/>
        </authorList>
    </citation>
    <scope>NUCLEOTIDE SEQUENCE [LARGE SCALE GENOMIC DNA]</scope>
    <source>
        <strain evidence="2">M1</strain>
    </source>
</reference>
<dbReference type="Proteomes" id="UP000198650">
    <property type="component" value="Unassembled WGS sequence"/>
</dbReference>
<organism evidence="1 2">
    <name type="scientific">Parageobacillus thermantarcticus</name>
    <dbReference type="NCBI Taxonomy" id="186116"/>
    <lineage>
        <taxon>Bacteria</taxon>
        <taxon>Bacillati</taxon>
        <taxon>Bacillota</taxon>
        <taxon>Bacilli</taxon>
        <taxon>Bacillales</taxon>
        <taxon>Anoxybacillaceae</taxon>
        <taxon>Parageobacillus</taxon>
    </lineage>
</organism>
<dbReference type="OrthoDB" id="2065126at2"/>
<sequence length="65" mass="7815">MVKRNDDIRRSIRESGLHQWMVAEHLGISEATFTRWLRTEMSSERKRMVMDAIQELKRELAQREA</sequence>
<dbReference type="RefSeq" id="WP_090951703.1">
    <property type="nucleotide sequence ID" value="NZ_FOJS01000053.1"/>
</dbReference>
<evidence type="ECO:0008006" key="3">
    <source>
        <dbReference type="Google" id="ProtNLM"/>
    </source>
</evidence>
<protein>
    <recommendedName>
        <fullName evidence="3">Homeodomain-like domain-containing protein</fullName>
    </recommendedName>
</protein>
<dbReference type="AlphaFoldDB" id="A0A1I0TSB9"/>
<gene>
    <name evidence="1" type="ORF">SAMN05192569_105317</name>
</gene>
<accession>A0A1I0TSB9</accession>
<proteinExistence type="predicted"/>
<name>A0A1I0TSB9_9BACL</name>
<evidence type="ECO:0000313" key="1">
    <source>
        <dbReference type="EMBL" id="SFA54622.1"/>
    </source>
</evidence>